<name>A0A1V1P8I9_9BACT</name>
<evidence type="ECO:0000313" key="1">
    <source>
        <dbReference type="EMBL" id="ETR71093.1"/>
    </source>
</evidence>
<protein>
    <submittedName>
        <fullName evidence="1">Uncharacterized protein</fullName>
    </submittedName>
</protein>
<organism evidence="1 2">
    <name type="scientific">Candidatus Magnetoglobus multicellularis str. Araruama</name>
    <dbReference type="NCBI Taxonomy" id="890399"/>
    <lineage>
        <taxon>Bacteria</taxon>
        <taxon>Pseudomonadati</taxon>
        <taxon>Thermodesulfobacteriota</taxon>
        <taxon>Desulfobacteria</taxon>
        <taxon>Desulfobacterales</taxon>
        <taxon>Desulfobacteraceae</taxon>
        <taxon>Candidatus Magnetoglobus</taxon>
    </lineage>
</organism>
<evidence type="ECO:0000313" key="2">
    <source>
        <dbReference type="Proteomes" id="UP000189670"/>
    </source>
</evidence>
<dbReference type="AlphaFoldDB" id="A0A1V1P8I9"/>
<sequence>MNIKDIPLAQIVMGAFENINGPMPMSYAYRKMVVHKARFSSLWPTKKYEHSQEELVKTLLRILWNYRRNNSVNSMNLLNITFFSHLLKLLGLVKLVKIAKPDLSVCKNSEKKGIESLLEDIWIPKSMIKFSNINKYKPFIRHTNEGSGESGIALLLDQENPLHNELDNHRSLEGLVSLLNETGYVITNQTLRMLKLSDSLRKITLITPYRGVIHSPPRLLSEHEKKFLIKVMGRLSEIYENL</sequence>
<accession>A0A1V1P8I9</accession>
<dbReference type="EMBL" id="ATBP01000322">
    <property type="protein sequence ID" value="ETR71093.1"/>
    <property type="molecule type" value="Genomic_DNA"/>
</dbReference>
<comment type="caution">
    <text evidence="1">The sequence shown here is derived from an EMBL/GenBank/DDBJ whole genome shotgun (WGS) entry which is preliminary data.</text>
</comment>
<gene>
    <name evidence="1" type="ORF">OMM_02747</name>
</gene>
<reference evidence="2" key="1">
    <citation type="submission" date="2012-11" db="EMBL/GenBank/DDBJ databases">
        <authorList>
            <person name="Lucero-Rivera Y.E."/>
            <person name="Tovar-Ramirez D."/>
        </authorList>
    </citation>
    <scope>NUCLEOTIDE SEQUENCE [LARGE SCALE GENOMIC DNA]</scope>
    <source>
        <strain evidence="2">Araruama</strain>
    </source>
</reference>
<dbReference type="Proteomes" id="UP000189670">
    <property type="component" value="Unassembled WGS sequence"/>
</dbReference>
<proteinExistence type="predicted"/>